<evidence type="ECO:0008006" key="4">
    <source>
        <dbReference type="Google" id="ProtNLM"/>
    </source>
</evidence>
<name>A0ABP9K5B4_9SPHN</name>
<sequence length="144" mass="14992">MAKAPKNSGRKTDGTFAPGNALGGRKPGSLNKTTMAVRELLDGEAESLTRKAIDLALTGDGPALRLCLDRIAPPRKDTPIEFKLPPIETIEDAAKASAALLAAVAAGEVTPDEAGRVMALLTAHKQLVESGELEARIAALEAKQ</sequence>
<proteinExistence type="predicted"/>
<dbReference type="RefSeq" id="WP_346031869.1">
    <property type="nucleotide sequence ID" value="NZ_BAABHV010000008.1"/>
</dbReference>
<dbReference type="Proteomes" id="UP001500518">
    <property type="component" value="Unassembled WGS sequence"/>
</dbReference>
<evidence type="ECO:0000313" key="3">
    <source>
        <dbReference type="Proteomes" id="UP001500518"/>
    </source>
</evidence>
<gene>
    <name evidence="2" type="ORF">GCM10023208_08280</name>
</gene>
<dbReference type="EMBL" id="BAABHV010000008">
    <property type="protein sequence ID" value="GAA5049808.1"/>
    <property type="molecule type" value="Genomic_DNA"/>
</dbReference>
<organism evidence="2 3">
    <name type="scientific">Erythrobacter westpacificensis</name>
    <dbReference type="NCBI Taxonomy" id="1055231"/>
    <lineage>
        <taxon>Bacteria</taxon>
        <taxon>Pseudomonadati</taxon>
        <taxon>Pseudomonadota</taxon>
        <taxon>Alphaproteobacteria</taxon>
        <taxon>Sphingomonadales</taxon>
        <taxon>Erythrobacteraceae</taxon>
        <taxon>Erythrobacter/Porphyrobacter group</taxon>
        <taxon>Erythrobacter</taxon>
    </lineage>
</organism>
<keyword evidence="3" id="KW-1185">Reference proteome</keyword>
<evidence type="ECO:0000313" key="2">
    <source>
        <dbReference type="EMBL" id="GAA5049808.1"/>
    </source>
</evidence>
<accession>A0ABP9K5B4</accession>
<feature type="region of interest" description="Disordered" evidence="1">
    <location>
        <begin position="1"/>
        <end position="32"/>
    </location>
</feature>
<reference evidence="3" key="1">
    <citation type="journal article" date="2019" name="Int. J. Syst. Evol. Microbiol.">
        <title>The Global Catalogue of Microorganisms (GCM) 10K type strain sequencing project: providing services to taxonomists for standard genome sequencing and annotation.</title>
        <authorList>
            <consortium name="The Broad Institute Genomics Platform"/>
            <consortium name="The Broad Institute Genome Sequencing Center for Infectious Disease"/>
            <person name="Wu L."/>
            <person name="Ma J."/>
        </authorList>
    </citation>
    <scope>NUCLEOTIDE SEQUENCE [LARGE SCALE GENOMIC DNA]</scope>
    <source>
        <strain evidence="3">JCM 18014</strain>
    </source>
</reference>
<evidence type="ECO:0000256" key="1">
    <source>
        <dbReference type="SAM" id="MobiDB-lite"/>
    </source>
</evidence>
<protein>
    <recommendedName>
        <fullName evidence="4">DUF5681 domain-containing protein</fullName>
    </recommendedName>
</protein>
<comment type="caution">
    <text evidence="2">The sequence shown here is derived from an EMBL/GenBank/DDBJ whole genome shotgun (WGS) entry which is preliminary data.</text>
</comment>